<dbReference type="Proteomes" id="UP000220927">
    <property type="component" value="Plasmid pRapFH23c"/>
</dbReference>
<evidence type="ECO:0000313" key="2">
    <source>
        <dbReference type="Proteomes" id="UP000220927"/>
    </source>
</evidence>
<accession>A0AAE6C3T6</accession>
<reference evidence="1 2" key="1">
    <citation type="submission" date="2019-01" db="EMBL/GenBank/DDBJ databases">
        <title>Genomic insights into the origins and evolution of symbiotic genes in the Phaseolus vulgaris microsymbionts.</title>
        <authorList>
            <person name="Tong W."/>
        </authorList>
    </citation>
    <scope>NUCLEOTIDE SEQUENCE [LARGE SCALE GENOMIC DNA]</scope>
    <source>
        <strain evidence="1 2">FH23</strain>
        <plasmid evidence="2">prapfh23c</plasmid>
    </source>
</reference>
<gene>
    <name evidence="1" type="ORF">CO657_29975</name>
</gene>
<proteinExistence type="predicted"/>
<keyword evidence="2" id="KW-1185">Reference proteome</keyword>
<evidence type="ECO:0000313" key="1">
    <source>
        <dbReference type="EMBL" id="QAS82107.1"/>
    </source>
</evidence>
<organism evidence="1 2">
    <name type="scientific">Rhizobium acidisoli</name>
    <dbReference type="NCBI Taxonomy" id="1538158"/>
    <lineage>
        <taxon>Bacteria</taxon>
        <taxon>Pseudomonadati</taxon>
        <taxon>Pseudomonadota</taxon>
        <taxon>Alphaproteobacteria</taxon>
        <taxon>Hyphomicrobiales</taxon>
        <taxon>Rhizobiaceae</taxon>
        <taxon>Rhizobium/Agrobacterium group</taxon>
        <taxon>Rhizobium</taxon>
    </lineage>
</organism>
<sequence length="122" mass="13450">MASNLIEYGSPDAAGDVQCAAYLAQAEAAIGMCQTQASMGRGREKLSQVMAAARVMSRRWRANANMPIPERLPSTLNIGAPQLISMNRVWPQDDCVSIVCPQRPSRTIFRRRANPPLHREAK</sequence>
<geneLocation type="plasmid" evidence="2">
    <name>prapfh23c</name>
</geneLocation>
<name>A0AAE6C3T6_9HYPH</name>
<dbReference type="KEGG" id="rad:CO657_29975"/>
<protein>
    <submittedName>
        <fullName evidence="1">Uncharacterized protein</fullName>
    </submittedName>
</protein>
<dbReference type="RefSeq" id="WP_128715630.1">
    <property type="nucleotide sequence ID" value="NZ_CP035001.1"/>
</dbReference>
<dbReference type="AlphaFoldDB" id="A0AAE6C3T6"/>
<keyword evidence="1" id="KW-0614">Plasmid</keyword>
<dbReference type="EMBL" id="CP035001">
    <property type="protein sequence ID" value="QAS82107.1"/>
    <property type="molecule type" value="Genomic_DNA"/>
</dbReference>